<dbReference type="GO" id="GO:0003824">
    <property type="term" value="F:catalytic activity"/>
    <property type="evidence" value="ECO:0007669"/>
    <property type="project" value="TreeGrafter"/>
</dbReference>
<accession>A0A8S2GWB9</accession>
<evidence type="ECO:0000313" key="2">
    <source>
        <dbReference type="EMBL" id="CAF0788291.1"/>
    </source>
</evidence>
<dbReference type="EMBL" id="CAJNOK010001013">
    <property type="protein sequence ID" value="CAF0788291.1"/>
    <property type="molecule type" value="Genomic_DNA"/>
</dbReference>
<dbReference type="SUPFAM" id="SSF54909">
    <property type="entry name" value="Dimeric alpha+beta barrel"/>
    <property type="match status" value="1"/>
</dbReference>
<reference evidence="3" key="1">
    <citation type="submission" date="2021-02" db="EMBL/GenBank/DDBJ databases">
        <authorList>
            <person name="Nowell W R."/>
        </authorList>
    </citation>
    <scope>NUCLEOTIDE SEQUENCE</scope>
</reference>
<name>A0A8S2GWB9_9BILA</name>
<dbReference type="Proteomes" id="UP000677228">
    <property type="component" value="Unassembled WGS sequence"/>
</dbReference>
<protein>
    <recommendedName>
        <fullName evidence="1">ABM domain-containing protein</fullName>
    </recommendedName>
</protein>
<dbReference type="PANTHER" id="PTHR33336">
    <property type="entry name" value="QUINOL MONOOXYGENASE YGIN-RELATED"/>
    <property type="match status" value="1"/>
</dbReference>
<dbReference type="Proteomes" id="UP000682733">
    <property type="component" value="Unassembled WGS sequence"/>
</dbReference>
<dbReference type="Gene3D" id="3.30.70.100">
    <property type="match status" value="1"/>
</dbReference>
<dbReference type="PANTHER" id="PTHR33336:SF15">
    <property type="entry name" value="ABM DOMAIN-CONTAINING PROTEIN"/>
    <property type="match status" value="1"/>
</dbReference>
<evidence type="ECO:0000259" key="1">
    <source>
        <dbReference type="PROSITE" id="PS51725"/>
    </source>
</evidence>
<comment type="caution">
    <text evidence="3">The sequence shown here is derived from an EMBL/GenBank/DDBJ whole genome shotgun (WGS) entry which is preliminary data.</text>
</comment>
<proteinExistence type="predicted"/>
<dbReference type="InterPro" id="IPR007138">
    <property type="entry name" value="ABM_dom"/>
</dbReference>
<feature type="domain" description="ABM" evidence="1">
    <location>
        <begin position="6"/>
        <end position="95"/>
    </location>
</feature>
<dbReference type="InterPro" id="IPR050744">
    <property type="entry name" value="AI-2_Isomerase_LsrG"/>
</dbReference>
<dbReference type="Pfam" id="PF03992">
    <property type="entry name" value="ABM"/>
    <property type="match status" value="1"/>
</dbReference>
<dbReference type="InterPro" id="IPR011008">
    <property type="entry name" value="Dimeric_a/b-barrel"/>
</dbReference>
<organism evidence="3 4">
    <name type="scientific">Didymodactylos carnosus</name>
    <dbReference type="NCBI Taxonomy" id="1234261"/>
    <lineage>
        <taxon>Eukaryota</taxon>
        <taxon>Metazoa</taxon>
        <taxon>Spiralia</taxon>
        <taxon>Gnathifera</taxon>
        <taxon>Rotifera</taxon>
        <taxon>Eurotatoria</taxon>
        <taxon>Bdelloidea</taxon>
        <taxon>Philodinida</taxon>
        <taxon>Philodinidae</taxon>
        <taxon>Didymodactylos</taxon>
    </lineage>
</organism>
<gene>
    <name evidence="2" type="ORF">OVA965_LOCUS3997</name>
    <name evidence="3" type="ORF">TMI583_LOCUS3995</name>
</gene>
<dbReference type="AlphaFoldDB" id="A0A8S2GWB9"/>
<evidence type="ECO:0000313" key="4">
    <source>
        <dbReference type="Proteomes" id="UP000682733"/>
    </source>
</evidence>
<dbReference type="EMBL" id="CAJOBA010001013">
    <property type="protein sequence ID" value="CAF3570698.1"/>
    <property type="molecule type" value="Genomic_DNA"/>
</dbReference>
<dbReference type="PROSITE" id="PS51725">
    <property type="entry name" value="ABM"/>
    <property type="match status" value="1"/>
</dbReference>
<evidence type="ECO:0000313" key="3">
    <source>
        <dbReference type="EMBL" id="CAF3570698.1"/>
    </source>
</evidence>
<sequence>MSKSNVYVVADLFIVADKVSQVKQTLQELIDETRKSEGCIKYELFQNINDKHQLTFIEQWESEETLDKHTQSEYLKAAQDKIKDALTKPPDVKRYKHT</sequence>